<comment type="caution">
    <text evidence="1">The sequence shown here is derived from an EMBL/GenBank/DDBJ whole genome shotgun (WGS) entry which is preliminary data.</text>
</comment>
<dbReference type="EMBL" id="CM047899">
    <property type="protein sequence ID" value="KAJ0103499.1"/>
    <property type="molecule type" value="Genomic_DNA"/>
</dbReference>
<accession>A0ACC1BWZ3</accession>
<reference evidence="2" key="1">
    <citation type="journal article" date="2023" name="G3 (Bethesda)">
        <title>Genome assembly and association tests identify interacting loci associated with vigor, precocity, and sex in interspecific pistachio rootstocks.</title>
        <authorList>
            <person name="Palmer W."/>
            <person name="Jacygrad E."/>
            <person name="Sagayaradj S."/>
            <person name="Cavanaugh K."/>
            <person name="Han R."/>
            <person name="Bertier L."/>
            <person name="Beede B."/>
            <person name="Kafkas S."/>
            <person name="Golino D."/>
            <person name="Preece J."/>
            <person name="Michelmore R."/>
        </authorList>
    </citation>
    <scope>NUCLEOTIDE SEQUENCE [LARGE SCALE GENOMIC DNA]</scope>
</reference>
<gene>
    <name evidence="1" type="ORF">Patl1_05652</name>
</gene>
<protein>
    <submittedName>
        <fullName evidence="1">Uncharacterized protein</fullName>
    </submittedName>
</protein>
<evidence type="ECO:0000313" key="2">
    <source>
        <dbReference type="Proteomes" id="UP001164250"/>
    </source>
</evidence>
<evidence type="ECO:0000313" key="1">
    <source>
        <dbReference type="EMBL" id="KAJ0103499.1"/>
    </source>
</evidence>
<organism evidence="1 2">
    <name type="scientific">Pistacia atlantica</name>
    <dbReference type="NCBI Taxonomy" id="434234"/>
    <lineage>
        <taxon>Eukaryota</taxon>
        <taxon>Viridiplantae</taxon>
        <taxon>Streptophyta</taxon>
        <taxon>Embryophyta</taxon>
        <taxon>Tracheophyta</taxon>
        <taxon>Spermatophyta</taxon>
        <taxon>Magnoliopsida</taxon>
        <taxon>eudicotyledons</taxon>
        <taxon>Gunneridae</taxon>
        <taxon>Pentapetalae</taxon>
        <taxon>rosids</taxon>
        <taxon>malvids</taxon>
        <taxon>Sapindales</taxon>
        <taxon>Anacardiaceae</taxon>
        <taxon>Pistacia</taxon>
    </lineage>
</organism>
<name>A0ACC1BWZ3_9ROSI</name>
<keyword evidence="2" id="KW-1185">Reference proteome</keyword>
<dbReference type="Proteomes" id="UP001164250">
    <property type="component" value="Chromosome 3"/>
</dbReference>
<proteinExistence type="predicted"/>
<sequence length="281" mass="31254">MDFSNFPKTNSPSSSSKTRRKQTQNQQQNQPQNETRFLGVRRRPWGRYAAEIRDPTTKERHWLGTFDTAEEAALAYDRAARSMRGSKARTNFVYSDSPAGSSVTSIISPDEPQRDLSSLFLPPNNDNNSSSHGQHFFTSPSSQEHGSQPFNLSFGDDQWLQTSESYKPITCMMDAAEGFDSQPFREDCELPPLPPDVSSSSNYMMGGYGYGGWNETTTSFMGSQGDMEQYNIGGVFEKSESSEGLLGMDSNEFMQHGNSYFGTDHGGFDLGSSSSSSTYFF</sequence>